<feature type="domain" description="NmrA-like" evidence="1">
    <location>
        <begin position="2"/>
        <end position="254"/>
    </location>
</feature>
<dbReference type="PANTHER" id="PTHR43162">
    <property type="match status" value="1"/>
</dbReference>
<dbReference type="InterPro" id="IPR036291">
    <property type="entry name" value="NAD(P)-bd_dom_sf"/>
</dbReference>
<dbReference type="EMBL" id="LJUO01000211">
    <property type="protein sequence ID" value="KPK67599.1"/>
    <property type="molecule type" value="Genomic_DNA"/>
</dbReference>
<dbReference type="Gene3D" id="3.40.50.720">
    <property type="entry name" value="NAD(P)-binding Rossmann-like Domain"/>
    <property type="match status" value="1"/>
</dbReference>
<sequence>MNRNILVTGATSTTGRMVIEKLKKKDANFVAGVTNSTQARKMSDQGIGAIEINFADKKTLVKAMKQTTVVLLAISLIECMIDWAKNAIDAALDAGVQNLICHSLMGADIHSSYLMMKTRGMIDRFVKESGMRYTIVRPCTLMQKFATYYAGPVRDDAAFQLPQGYGRTSYVDARDVASVITGILLESDKHKYSEYDVTGDAALSNSDVAGILSAVTGARIRYVPIEDHQAMKKMRKMGMSEWLIAMTMSSHNYVKDGRAATITRTVKEITGAYPITMEQFAREHAHVWR</sequence>
<dbReference type="SUPFAM" id="SSF51735">
    <property type="entry name" value="NAD(P)-binding Rossmann-fold domains"/>
    <property type="match status" value="1"/>
</dbReference>
<dbReference type="AlphaFoldDB" id="A0A0S8G3P1"/>
<dbReference type="Pfam" id="PF05368">
    <property type="entry name" value="NmrA"/>
    <property type="match status" value="1"/>
</dbReference>
<dbReference type="InterPro" id="IPR008030">
    <property type="entry name" value="NmrA-like"/>
</dbReference>
<dbReference type="PANTHER" id="PTHR43162:SF1">
    <property type="entry name" value="PRESTALK A DIFFERENTIATION PROTEIN A"/>
    <property type="match status" value="1"/>
</dbReference>
<reference evidence="2 3" key="1">
    <citation type="journal article" date="2015" name="Microbiome">
        <title>Genomic resolution of linkages in carbon, nitrogen, and sulfur cycling among widespread estuary sediment bacteria.</title>
        <authorList>
            <person name="Baker B.J."/>
            <person name="Lazar C.S."/>
            <person name="Teske A.P."/>
            <person name="Dick G.J."/>
        </authorList>
    </citation>
    <scope>NUCLEOTIDE SEQUENCE [LARGE SCALE GENOMIC DNA]</scope>
    <source>
        <strain evidence="2">SM23_60</strain>
    </source>
</reference>
<dbReference type="InterPro" id="IPR051604">
    <property type="entry name" value="Ergot_Alk_Oxidoreductase"/>
</dbReference>
<proteinExistence type="predicted"/>
<evidence type="ECO:0000313" key="2">
    <source>
        <dbReference type="EMBL" id="KPK67599.1"/>
    </source>
</evidence>
<evidence type="ECO:0000259" key="1">
    <source>
        <dbReference type="Pfam" id="PF05368"/>
    </source>
</evidence>
<organism evidence="2 3">
    <name type="scientific">candidate division WOR_3 bacterium SM23_60</name>
    <dbReference type="NCBI Taxonomy" id="1703780"/>
    <lineage>
        <taxon>Bacteria</taxon>
        <taxon>Bacteria division WOR-3</taxon>
    </lineage>
</organism>
<accession>A0A0S8G3P1</accession>
<comment type="caution">
    <text evidence="2">The sequence shown here is derived from an EMBL/GenBank/DDBJ whole genome shotgun (WGS) entry which is preliminary data.</text>
</comment>
<name>A0A0S8G3P1_UNCW3</name>
<gene>
    <name evidence="2" type="ORF">AMJ87_13120</name>
</gene>
<dbReference type="Proteomes" id="UP000051096">
    <property type="component" value="Unassembled WGS sequence"/>
</dbReference>
<evidence type="ECO:0000313" key="3">
    <source>
        <dbReference type="Proteomes" id="UP000051096"/>
    </source>
</evidence>
<protein>
    <recommendedName>
        <fullName evidence="1">NmrA-like domain-containing protein</fullName>
    </recommendedName>
</protein>
<dbReference type="Gene3D" id="3.90.25.10">
    <property type="entry name" value="UDP-galactose 4-epimerase, domain 1"/>
    <property type="match status" value="1"/>
</dbReference>